<dbReference type="InterPro" id="IPR036721">
    <property type="entry name" value="RCK_C_sf"/>
</dbReference>
<evidence type="ECO:0000259" key="1">
    <source>
        <dbReference type="PROSITE" id="PS51201"/>
    </source>
</evidence>
<evidence type="ECO:0000313" key="4">
    <source>
        <dbReference type="Proteomes" id="UP000014216"/>
    </source>
</evidence>
<feature type="domain" description="RCK N-terminal" evidence="1">
    <location>
        <begin position="1"/>
        <end position="118"/>
    </location>
</feature>
<dbReference type="Gene3D" id="3.40.50.720">
    <property type="entry name" value="NAD(P)-binding Rossmann-like Domain"/>
    <property type="match status" value="1"/>
</dbReference>
<dbReference type="PANTHER" id="PTHR43833">
    <property type="entry name" value="POTASSIUM CHANNEL PROTEIN 2-RELATED-RELATED"/>
    <property type="match status" value="1"/>
</dbReference>
<dbReference type="InterPro" id="IPR003148">
    <property type="entry name" value="RCK_N"/>
</dbReference>
<evidence type="ECO:0000313" key="3">
    <source>
        <dbReference type="EMBL" id="EMS81662.1"/>
    </source>
</evidence>
<protein>
    <submittedName>
        <fullName evidence="3">Ktr system potassium uptake protein C</fullName>
    </submittedName>
</protein>
<dbReference type="Proteomes" id="UP000014216">
    <property type="component" value="Unassembled WGS sequence"/>
</dbReference>
<dbReference type="InterPro" id="IPR050721">
    <property type="entry name" value="Trk_Ktr_HKT_K-transport"/>
</dbReference>
<dbReference type="EMBL" id="APJX01000001">
    <property type="protein sequence ID" value="EMS81662.1"/>
    <property type="molecule type" value="Genomic_DNA"/>
</dbReference>
<keyword evidence="4" id="KW-1185">Reference proteome</keyword>
<dbReference type="GO" id="GO:0006813">
    <property type="term" value="P:potassium ion transport"/>
    <property type="evidence" value="ECO:0007669"/>
    <property type="project" value="InterPro"/>
</dbReference>
<comment type="caution">
    <text evidence="3">The sequence shown here is derived from an EMBL/GenBank/DDBJ whole genome shotgun (WGS) entry which is preliminary data.</text>
</comment>
<dbReference type="InterPro" id="IPR036291">
    <property type="entry name" value="NAD(P)-bd_dom_sf"/>
</dbReference>
<dbReference type="GO" id="GO:0008324">
    <property type="term" value="F:monoatomic cation transmembrane transporter activity"/>
    <property type="evidence" value="ECO:0007669"/>
    <property type="project" value="InterPro"/>
</dbReference>
<name>S0G829_9BACT</name>
<sequence>MRRFTVIGAGSFGYYAAKALYENKNEVIVIDRSKDRIQAIDPYCTSAIVQDATDIEALKGLGLEEMDAVIVSTGANITPSILICFHLNRLEIKQIIIKAEDDDHGEILKQLGATEVIRPGMDMAGRLALRLTSPNILEFLPLAEGYTIAQVEPPKPFVGKSLMELELRKRYQVNVIAVKEQFPERFIMVPGAEFVVKENDILVTIGKETDLAKIRELK</sequence>
<feature type="domain" description="RCK C-terminal" evidence="2">
    <location>
        <begin position="134"/>
        <end position="218"/>
    </location>
</feature>
<evidence type="ECO:0000259" key="2">
    <source>
        <dbReference type="PROSITE" id="PS51202"/>
    </source>
</evidence>
<dbReference type="AlphaFoldDB" id="S0G829"/>
<reference evidence="3 4" key="1">
    <citation type="journal article" date="2013" name="Genome Announc.">
        <title>Draft Genome Sequence of Desulfotignum phosphitoxidans DSM 13687 Strain FiPS-3.</title>
        <authorList>
            <person name="Poehlein A."/>
            <person name="Daniel R."/>
            <person name="Simeonova D.D."/>
        </authorList>
    </citation>
    <scope>NUCLEOTIDE SEQUENCE [LARGE SCALE GENOMIC DNA]</scope>
    <source>
        <strain evidence="3 4">DSM 13687</strain>
    </source>
</reference>
<gene>
    <name evidence="3" type="primary">ktrC</name>
    <name evidence="3" type="ORF">Dpo_1c08030</name>
</gene>
<organism evidence="3 4">
    <name type="scientific">Desulfotignum phosphitoxidans DSM 13687</name>
    <dbReference type="NCBI Taxonomy" id="1286635"/>
    <lineage>
        <taxon>Bacteria</taxon>
        <taxon>Pseudomonadati</taxon>
        <taxon>Thermodesulfobacteriota</taxon>
        <taxon>Desulfobacteria</taxon>
        <taxon>Desulfobacterales</taxon>
        <taxon>Desulfobacteraceae</taxon>
        <taxon>Desulfotignum</taxon>
    </lineage>
</organism>
<dbReference type="Pfam" id="PF02254">
    <property type="entry name" value="TrkA_N"/>
    <property type="match status" value="1"/>
</dbReference>
<dbReference type="SUPFAM" id="SSF116726">
    <property type="entry name" value="TrkA C-terminal domain-like"/>
    <property type="match status" value="1"/>
</dbReference>
<dbReference type="OrthoDB" id="9776294at2"/>
<dbReference type="PROSITE" id="PS51202">
    <property type="entry name" value="RCK_C"/>
    <property type="match status" value="1"/>
</dbReference>
<dbReference type="PROSITE" id="PS51201">
    <property type="entry name" value="RCK_N"/>
    <property type="match status" value="1"/>
</dbReference>
<proteinExistence type="predicted"/>
<dbReference type="Gene3D" id="3.30.70.1450">
    <property type="entry name" value="Regulator of K+ conductance, C-terminal domain"/>
    <property type="match status" value="1"/>
</dbReference>
<dbReference type="PANTHER" id="PTHR43833:SF7">
    <property type="entry name" value="KTR SYSTEM POTASSIUM UPTAKE PROTEIN C"/>
    <property type="match status" value="1"/>
</dbReference>
<dbReference type="RefSeq" id="WP_006964426.1">
    <property type="nucleotide sequence ID" value="NZ_APJX01000001.1"/>
</dbReference>
<dbReference type="InterPro" id="IPR006037">
    <property type="entry name" value="RCK_C"/>
</dbReference>
<dbReference type="SUPFAM" id="SSF51735">
    <property type="entry name" value="NAD(P)-binding Rossmann-fold domains"/>
    <property type="match status" value="1"/>
</dbReference>
<dbReference type="Pfam" id="PF02080">
    <property type="entry name" value="TrkA_C"/>
    <property type="match status" value="1"/>
</dbReference>
<accession>S0G829</accession>